<feature type="transmembrane region" description="Helical" evidence="4">
    <location>
        <begin position="51"/>
        <end position="73"/>
    </location>
</feature>
<evidence type="ECO:0000313" key="6">
    <source>
        <dbReference type="EMBL" id="ALF59630.1"/>
    </source>
</evidence>
<feature type="transmembrane region" description="Helical" evidence="4">
    <location>
        <begin position="281"/>
        <end position="299"/>
    </location>
</feature>
<dbReference type="InterPro" id="IPR020846">
    <property type="entry name" value="MFS_dom"/>
</dbReference>
<accession>A0A0M5MK52</accession>
<feature type="transmembrane region" description="Helical" evidence="4">
    <location>
        <begin position="108"/>
        <end position="132"/>
    </location>
</feature>
<dbReference type="CDD" id="cd17410">
    <property type="entry name" value="MFS_CynX_like"/>
    <property type="match status" value="1"/>
</dbReference>
<dbReference type="OrthoDB" id="5758872at2"/>
<dbReference type="SUPFAM" id="SSF103473">
    <property type="entry name" value="MFS general substrate transporter"/>
    <property type="match status" value="1"/>
</dbReference>
<dbReference type="PROSITE" id="PS50850">
    <property type="entry name" value="MFS"/>
    <property type="match status" value="1"/>
</dbReference>
<reference evidence="6 7" key="1">
    <citation type="submission" date="2015-09" db="EMBL/GenBank/DDBJ databases">
        <title>Complete genome of Psychrobacter urativorans R10.10B.</title>
        <authorList>
            <person name="See-Too W.S."/>
            <person name="Chan K.G."/>
        </authorList>
    </citation>
    <scope>NUCLEOTIDE SEQUENCE [LARGE SCALE GENOMIC DNA]</scope>
    <source>
        <strain evidence="6 7">R10.10B</strain>
    </source>
</reference>
<feature type="transmembrane region" description="Helical" evidence="4">
    <location>
        <begin position="12"/>
        <end position="31"/>
    </location>
</feature>
<feature type="transmembrane region" description="Helical" evidence="4">
    <location>
        <begin position="172"/>
        <end position="192"/>
    </location>
</feature>
<keyword evidence="2 4" id="KW-1133">Transmembrane helix</keyword>
<evidence type="ECO:0000259" key="5">
    <source>
        <dbReference type="PROSITE" id="PS50850"/>
    </source>
</evidence>
<name>A0A0M5MK52_9GAMM</name>
<evidence type="ECO:0000256" key="1">
    <source>
        <dbReference type="ARBA" id="ARBA00022692"/>
    </source>
</evidence>
<dbReference type="PANTHER" id="PTHR23523">
    <property type="match status" value="1"/>
</dbReference>
<evidence type="ECO:0000256" key="3">
    <source>
        <dbReference type="ARBA" id="ARBA00023136"/>
    </source>
</evidence>
<dbReference type="RefSeq" id="WP_062534172.1">
    <property type="nucleotide sequence ID" value="NZ_CP012678.1"/>
</dbReference>
<dbReference type="GO" id="GO:0022857">
    <property type="term" value="F:transmembrane transporter activity"/>
    <property type="evidence" value="ECO:0007669"/>
    <property type="project" value="InterPro"/>
</dbReference>
<dbReference type="STRING" id="45610.AOC03_05815"/>
<feature type="transmembrane region" description="Helical" evidence="4">
    <location>
        <begin position="339"/>
        <end position="358"/>
    </location>
</feature>
<dbReference type="Pfam" id="PF07690">
    <property type="entry name" value="MFS_1"/>
    <property type="match status" value="1"/>
</dbReference>
<keyword evidence="7" id="KW-1185">Reference proteome</keyword>
<feature type="domain" description="Major facilitator superfamily (MFS) profile" evidence="5">
    <location>
        <begin position="13"/>
        <end position="393"/>
    </location>
</feature>
<feature type="transmembrane region" description="Helical" evidence="4">
    <location>
        <begin position="85"/>
        <end position="102"/>
    </location>
</feature>
<dbReference type="Gene3D" id="1.20.1250.20">
    <property type="entry name" value="MFS general substrate transporter like domains"/>
    <property type="match status" value="2"/>
</dbReference>
<dbReference type="Proteomes" id="UP000059847">
    <property type="component" value="Chromosome"/>
</dbReference>
<evidence type="ECO:0000256" key="4">
    <source>
        <dbReference type="SAM" id="Phobius"/>
    </source>
</evidence>
<feature type="transmembrane region" description="Helical" evidence="4">
    <location>
        <begin position="305"/>
        <end position="327"/>
    </location>
</feature>
<keyword evidence="1 4" id="KW-0812">Transmembrane</keyword>
<dbReference type="PANTHER" id="PTHR23523:SF1">
    <property type="entry name" value="CYANATE TRANSPORT PROTEIN CYNX"/>
    <property type="match status" value="1"/>
</dbReference>
<dbReference type="AlphaFoldDB" id="A0A0M5MK52"/>
<feature type="transmembrane region" description="Helical" evidence="4">
    <location>
        <begin position="370"/>
        <end position="390"/>
    </location>
</feature>
<dbReference type="KEGG" id="pur:AOC03_05815"/>
<keyword evidence="3 4" id="KW-0472">Membrane</keyword>
<proteinExistence type="predicted"/>
<organism evidence="6 7">
    <name type="scientific">Psychrobacter urativorans</name>
    <dbReference type="NCBI Taxonomy" id="45610"/>
    <lineage>
        <taxon>Bacteria</taxon>
        <taxon>Pseudomonadati</taxon>
        <taxon>Pseudomonadota</taxon>
        <taxon>Gammaproteobacteria</taxon>
        <taxon>Moraxellales</taxon>
        <taxon>Moraxellaceae</taxon>
        <taxon>Psychrobacter</taxon>
    </lineage>
</organism>
<dbReference type="InterPro" id="IPR011701">
    <property type="entry name" value="MFS"/>
</dbReference>
<protein>
    <submittedName>
        <fullName evidence="6">MFS transporter</fullName>
    </submittedName>
</protein>
<dbReference type="NCBIfam" id="NF007256">
    <property type="entry name" value="PRK09705.1"/>
    <property type="match status" value="1"/>
</dbReference>
<sequence>MSTDHISSHSRQSVLTLFFPMVIIAVLAMTLRPTLTSTGPLLQEIRLSTGISLQVASLLVVLPMLCMGVFPLLLPWIGKRLSESVWITGGLFAIALAGLWRLELASGWTLIASTLLGGIGIAVVQAMAPGVVKRWYPQRVPLAMGIYSASLMAGGGSAAMLSPLVAQHYGSWQAGLGIWLILPVIALLLWWLRPSEEMTTKHSNGKINFFSNRRAWLLASYFGLANAGYACMIAWLPSYARGLGWSAQDSGELIGIMTIFQVIGALAAPALSASRLDRRPWLFFAVGIQVLGFVGLMLMPDSMLILWVSMIGCGLGACFSLTLTVALDHLSAPSLASALTAFVQGIGFIITAIVPYLAGFLREWTGSFQAVWIMLLITLVGMLLVTIKFAPASYAKAINLPNV</sequence>
<evidence type="ECO:0000256" key="2">
    <source>
        <dbReference type="ARBA" id="ARBA00022989"/>
    </source>
</evidence>
<feature type="transmembrane region" description="Helical" evidence="4">
    <location>
        <begin position="215"/>
        <end position="236"/>
    </location>
</feature>
<dbReference type="InterPro" id="IPR036259">
    <property type="entry name" value="MFS_trans_sf"/>
</dbReference>
<dbReference type="EMBL" id="CP012678">
    <property type="protein sequence ID" value="ALF59630.1"/>
    <property type="molecule type" value="Genomic_DNA"/>
</dbReference>
<gene>
    <name evidence="6" type="ORF">AOC03_05815</name>
</gene>
<evidence type="ECO:0000313" key="7">
    <source>
        <dbReference type="Proteomes" id="UP000059847"/>
    </source>
</evidence>
<dbReference type="InterPro" id="IPR052524">
    <property type="entry name" value="MFS_Cyanate_Porter"/>
</dbReference>
<feature type="transmembrane region" description="Helical" evidence="4">
    <location>
        <begin position="256"/>
        <end position="274"/>
    </location>
</feature>
<feature type="transmembrane region" description="Helical" evidence="4">
    <location>
        <begin position="144"/>
        <end position="166"/>
    </location>
</feature>